<dbReference type="Pfam" id="PF18545">
    <property type="entry name" value="HalOD1"/>
    <property type="match status" value="1"/>
</dbReference>
<sequence>MVQTQIATAHVGNVCNEVVKKVAEVEDVDPLELTPPLSEVIDSDALESLFANNLAVGKVVFNYNSCEVSVFSDGYVSVKSHGT</sequence>
<reference evidence="2 3" key="1">
    <citation type="journal article" date="2019" name="Int. J. Syst. Evol. Microbiol.">
        <title>The Global Catalogue of Microorganisms (GCM) 10K type strain sequencing project: providing services to taxonomists for standard genome sequencing and annotation.</title>
        <authorList>
            <consortium name="The Broad Institute Genomics Platform"/>
            <consortium name="The Broad Institute Genome Sequencing Center for Infectious Disease"/>
            <person name="Wu L."/>
            <person name="Ma J."/>
        </authorList>
    </citation>
    <scope>NUCLEOTIDE SEQUENCE [LARGE SCALE GENOMIC DNA]</scope>
    <source>
        <strain evidence="2 3">XZYJ18</strain>
    </source>
</reference>
<proteinExistence type="predicted"/>
<evidence type="ECO:0000313" key="3">
    <source>
        <dbReference type="Proteomes" id="UP001595945"/>
    </source>
</evidence>
<accession>A0ABD5Q7B2</accession>
<evidence type="ECO:0000259" key="1">
    <source>
        <dbReference type="Pfam" id="PF18545"/>
    </source>
</evidence>
<dbReference type="RefSeq" id="WP_254270816.1">
    <property type="nucleotide sequence ID" value="NZ_CP100403.1"/>
</dbReference>
<dbReference type="Proteomes" id="UP001595945">
    <property type="component" value="Unassembled WGS sequence"/>
</dbReference>
<dbReference type="AlphaFoldDB" id="A0ABD5Q7B2"/>
<dbReference type="InterPro" id="IPR040624">
    <property type="entry name" value="HalOD1"/>
</dbReference>
<feature type="domain" description="Halobacterial output" evidence="1">
    <location>
        <begin position="16"/>
        <end position="79"/>
    </location>
</feature>
<name>A0ABD5Q7B2_9EURY</name>
<keyword evidence="3" id="KW-1185">Reference proteome</keyword>
<comment type="caution">
    <text evidence="2">The sequence shown here is derived from an EMBL/GenBank/DDBJ whole genome shotgun (WGS) entry which is preliminary data.</text>
</comment>
<organism evidence="2 3">
    <name type="scientific">Halorussus aquaticus</name>
    <dbReference type="NCBI Taxonomy" id="2953748"/>
    <lineage>
        <taxon>Archaea</taxon>
        <taxon>Methanobacteriati</taxon>
        <taxon>Methanobacteriota</taxon>
        <taxon>Stenosarchaea group</taxon>
        <taxon>Halobacteria</taxon>
        <taxon>Halobacteriales</taxon>
        <taxon>Haladaptataceae</taxon>
        <taxon>Halorussus</taxon>
    </lineage>
</organism>
<protein>
    <submittedName>
        <fullName evidence="2">HalOD1 output domain-containing protein</fullName>
    </submittedName>
</protein>
<dbReference type="EMBL" id="JBHSHT010000003">
    <property type="protein sequence ID" value="MFC4826608.1"/>
    <property type="molecule type" value="Genomic_DNA"/>
</dbReference>
<evidence type="ECO:0000313" key="2">
    <source>
        <dbReference type="EMBL" id="MFC4826608.1"/>
    </source>
</evidence>
<gene>
    <name evidence="2" type="ORF">ACFO9K_20310</name>
</gene>
<dbReference type="GeneID" id="73048014"/>